<evidence type="ECO:0000313" key="2">
    <source>
        <dbReference type="Proteomes" id="UP001267710"/>
    </source>
</evidence>
<comment type="caution">
    <text evidence="1">The sequence shown here is derived from an EMBL/GenBank/DDBJ whole genome shotgun (WGS) entry which is preliminary data.</text>
</comment>
<organism evidence="1 2">
    <name type="scientific">Paracidovorax wautersii</name>
    <dbReference type="NCBI Taxonomy" id="1177982"/>
    <lineage>
        <taxon>Bacteria</taxon>
        <taxon>Pseudomonadati</taxon>
        <taxon>Pseudomonadota</taxon>
        <taxon>Betaproteobacteria</taxon>
        <taxon>Burkholderiales</taxon>
        <taxon>Comamonadaceae</taxon>
        <taxon>Paracidovorax</taxon>
    </lineage>
</organism>
<accession>A0ABU1I734</accession>
<evidence type="ECO:0000313" key="1">
    <source>
        <dbReference type="EMBL" id="MDR6213031.1"/>
    </source>
</evidence>
<name>A0ABU1I734_9BURK</name>
<reference evidence="1 2" key="1">
    <citation type="submission" date="2023-08" db="EMBL/GenBank/DDBJ databases">
        <title>Functional and genomic diversity of the sorghum phyllosphere microbiome.</title>
        <authorList>
            <person name="Shade A."/>
        </authorList>
    </citation>
    <scope>NUCLEOTIDE SEQUENCE [LARGE SCALE GENOMIC DNA]</scope>
    <source>
        <strain evidence="1 2">SORGH_AS_0335</strain>
    </source>
</reference>
<gene>
    <name evidence="1" type="ORF">QE399_000720</name>
</gene>
<proteinExistence type="predicted"/>
<sequence>MPPTAPPPSDDAAALYATLQAGPLAGQAVTTLRIGGSHTTLASGDGTAEPALRSLNIGSRVTAATCFSHSPPTGAELEGAIALVEDAVMPARDMLAAGSTLYTADAGIRQIAIAAGLEAQPEMQLTLDDVERTFGHVAAVAEGRPPAEDDWSLDPAFAVTLLILRESMQHLAFGHIVIRSDGVL</sequence>
<dbReference type="EMBL" id="JAVIZX010000001">
    <property type="protein sequence ID" value="MDR6213031.1"/>
    <property type="molecule type" value="Genomic_DNA"/>
</dbReference>
<protein>
    <submittedName>
        <fullName evidence="1">Exopolyphosphatase/pppGpp-phosphohydrolase</fullName>
    </submittedName>
</protein>
<keyword evidence="2" id="KW-1185">Reference proteome</keyword>
<dbReference type="Gene3D" id="3.30.420.150">
    <property type="entry name" value="Exopolyphosphatase. Domain 2"/>
    <property type="match status" value="1"/>
</dbReference>
<dbReference type="Proteomes" id="UP001267710">
    <property type="component" value="Unassembled WGS sequence"/>
</dbReference>
<dbReference type="RefSeq" id="WP_309826176.1">
    <property type="nucleotide sequence ID" value="NZ_JAVIZX010000001.1"/>
</dbReference>